<dbReference type="Proteomes" id="UP000011087">
    <property type="component" value="Unassembled WGS sequence"/>
</dbReference>
<proteinExistence type="predicted"/>
<dbReference type="EnsemblProtists" id="EKX35395">
    <property type="protein sequence ID" value="EKX35395"/>
    <property type="gene ID" value="GUITHDRAFT_146504"/>
</dbReference>
<evidence type="ECO:0000313" key="3">
    <source>
        <dbReference type="Proteomes" id="UP000011087"/>
    </source>
</evidence>
<keyword evidence="3" id="KW-1185">Reference proteome</keyword>
<dbReference type="KEGG" id="gtt:GUITHDRAFT_146504"/>
<dbReference type="AlphaFoldDB" id="L1IHW2"/>
<evidence type="ECO:0000313" key="1">
    <source>
        <dbReference type="EMBL" id="EKX35395.1"/>
    </source>
</evidence>
<dbReference type="EMBL" id="JH993091">
    <property type="protein sequence ID" value="EKX35395.1"/>
    <property type="molecule type" value="Genomic_DNA"/>
</dbReference>
<organism evidence="1">
    <name type="scientific">Guillardia theta (strain CCMP2712)</name>
    <name type="common">Cryptophyte</name>
    <dbReference type="NCBI Taxonomy" id="905079"/>
    <lineage>
        <taxon>Eukaryota</taxon>
        <taxon>Cryptophyceae</taxon>
        <taxon>Pyrenomonadales</taxon>
        <taxon>Geminigeraceae</taxon>
        <taxon>Guillardia</taxon>
    </lineage>
</organism>
<accession>L1IHW2</accession>
<dbReference type="RefSeq" id="XP_005822375.1">
    <property type="nucleotide sequence ID" value="XM_005822318.1"/>
</dbReference>
<reference evidence="3" key="2">
    <citation type="submission" date="2012-11" db="EMBL/GenBank/DDBJ databases">
        <authorList>
            <person name="Kuo A."/>
            <person name="Curtis B.A."/>
            <person name="Tanifuji G."/>
            <person name="Burki F."/>
            <person name="Gruber A."/>
            <person name="Irimia M."/>
            <person name="Maruyama S."/>
            <person name="Arias M.C."/>
            <person name="Ball S.G."/>
            <person name="Gile G.H."/>
            <person name="Hirakawa Y."/>
            <person name="Hopkins J.F."/>
            <person name="Rensing S.A."/>
            <person name="Schmutz J."/>
            <person name="Symeonidi A."/>
            <person name="Elias M."/>
            <person name="Eveleigh R.J."/>
            <person name="Herman E.K."/>
            <person name="Klute M.J."/>
            <person name="Nakayama T."/>
            <person name="Obornik M."/>
            <person name="Reyes-Prieto A."/>
            <person name="Armbrust E.V."/>
            <person name="Aves S.J."/>
            <person name="Beiko R.G."/>
            <person name="Coutinho P."/>
            <person name="Dacks J.B."/>
            <person name="Durnford D.G."/>
            <person name="Fast N.M."/>
            <person name="Green B.R."/>
            <person name="Grisdale C."/>
            <person name="Hempe F."/>
            <person name="Henrissat B."/>
            <person name="Hoppner M.P."/>
            <person name="Ishida K.-I."/>
            <person name="Kim E."/>
            <person name="Koreny L."/>
            <person name="Kroth P.G."/>
            <person name="Liu Y."/>
            <person name="Malik S.-B."/>
            <person name="Maier U.G."/>
            <person name="McRose D."/>
            <person name="Mock T."/>
            <person name="Neilson J.A."/>
            <person name="Onodera N.T."/>
            <person name="Poole A.M."/>
            <person name="Pritham E.J."/>
            <person name="Richards T.A."/>
            <person name="Rocap G."/>
            <person name="Roy S.W."/>
            <person name="Sarai C."/>
            <person name="Schaack S."/>
            <person name="Shirato S."/>
            <person name="Slamovits C.H."/>
            <person name="Spencer D.F."/>
            <person name="Suzuki S."/>
            <person name="Worden A.Z."/>
            <person name="Zauner S."/>
            <person name="Barry K."/>
            <person name="Bell C."/>
            <person name="Bharti A.K."/>
            <person name="Crow J.A."/>
            <person name="Grimwood J."/>
            <person name="Kramer R."/>
            <person name="Lindquist E."/>
            <person name="Lucas S."/>
            <person name="Salamov A."/>
            <person name="McFadden G.I."/>
            <person name="Lane C.E."/>
            <person name="Keeling P.J."/>
            <person name="Gray M.W."/>
            <person name="Grigoriev I.V."/>
            <person name="Archibald J.M."/>
        </authorList>
    </citation>
    <scope>NUCLEOTIDE SEQUENCE</scope>
    <source>
        <strain evidence="3">CCMP2712</strain>
    </source>
</reference>
<sequence length="122" mass="13893">MARMAKDRWYKYPFWTDSINSTVSMVNRTPSTSFSKHSVNDSMDSLNGGQWMSSWPILHPREERHTSTLARQVKSFTPGTCLFIDGLRMSKRKKVEMGEEDDSALTLGPGIPKLQTYVCDTV</sequence>
<reference evidence="1 3" key="1">
    <citation type="journal article" date="2012" name="Nature">
        <title>Algal genomes reveal evolutionary mosaicism and the fate of nucleomorphs.</title>
        <authorList>
            <consortium name="DOE Joint Genome Institute"/>
            <person name="Curtis B.A."/>
            <person name="Tanifuji G."/>
            <person name="Burki F."/>
            <person name="Gruber A."/>
            <person name="Irimia M."/>
            <person name="Maruyama S."/>
            <person name="Arias M.C."/>
            <person name="Ball S.G."/>
            <person name="Gile G.H."/>
            <person name="Hirakawa Y."/>
            <person name="Hopkins J.F."/>
            <person name="Kuo A."/>
            <person name="Rensing S.A."/>
            <person name="Schmutz J."/>
            <person name="Symeonidi A."/>
            <person name="Elias M."/>
            <person name="Eveleigh R.J."/>
            <person name="Herman E.K."/>
            <person name="Klute M.J."/>
            <person name="Nakayama T."/>
            <person name="Obornik M."/>
            <person name="Reyes-Prieto A."/>
            <person name="Armbrust E.V."/>
            <person name="Aves S.J."/>
            <person name="Beiko R.G."/>
            <person name="Coutinho P."/>
            <person name="Dacks J.B."/>
            <person name="Durnford D.G."/>
            <person name="Fast N.M."/>
            <person name="Green B.R."/>
            <person name="Grisdale C.J."/>
            <person name="Hempel F."/>
            <person name="Henrissat B."/>
            <person name="Hoppner M.P."/>
            <person name="Ishida K."/>
            <person name="Kim E."/>
            <person name="Koreny L."/>
            <person name="Kroth P.G."/>
            <person name="Liu Y."/>
            <person name="Malik S.B."/>
            <person name="Maier U.G."/>
            <person name="McRose D."/>
            <person name="Mock T."/>
            <person name="Neilson J.A."/>
            <person name="Onodera N.T."/>
            <person name="Poole A.M."/>
            <person name="Pritham E.J."/>
            <person name="Richards T.A."/>
            <person name="Rocap G."/>
            <person name="Roy S.W."/>
            <person name="Sarai C."/>
            <person name="Schaack S."/>
            <person name="Shirato S."/>
            <person name="Slamovits C.H."/>
            <person name="Spencer D.F."/>
            <person name="Suzuki S."/>
            <person name="Worden A.Z."/>
            <person name="Zauner S."/>
            <person name="Barry K."/>
            <person name="Bell C."/>
            <person name="Bharti A.K."/>
            <person name="Crow J.A."/>
            <person name="Grimwood J."/>
            <person name="Kramer R."/>
            <person name="Lindquist E."/>
            <person name="Lucas S."/>
            <person name="Salamov A."/>
            <person name="McFadden G.I."/>
            <person name="Lane C.E."/>
            <person name="Keeling P.J."/>
            <person name="Gray M.W."/>
            <person name="Grigoriev I.V."/>
            <person name="Archibald J.M."/>
        </authorList>
    </citation>
    <scope>NUCLEOTIDE SEQUENCE</scope>
    <source>
        <strain evidence="1 3">CCMP2712</strain>
    </source>
</reference>
<reference evidence="2" key="3">
    <citation type="submission" date="2016-03" db="UniProtKB">
        <authorList>
            <consortium name="EnsemblProtists"/>
        </authorList>
    </citation>
    <scope>IDENTIFICATION</scope>
</reference>
<evidence type="ECO:0000313" key="2">
    <source>
        <dbReference type="EnsemblProtists" id="EKX35395"/>
    </source>
</evidence>
<name>L1IHW2_GUITC</name>
<protein>
    <submittedName>
        <fullName evidence="1 2">Uncharacterized protein</fullName>
    </submittedName>
</protein>
<gene>
    <name evidence="1" type="ORF">GUITHDRAFT_146504</name>
</gene>
<dbReference type="GeneID" id="17292118"/>
<dbReference type="PaxDb" id="55529-EKX35395"/>
<dbReference type="HOGENOM" id="CLU_2031119_0_0_1"/>